<dbReference type="Gene3D" id="3.40.720.10">
    <property type="entry name" value="Alkaline Phosphatase, subunit A"/>
    <property type="match status" value="1"/>
</dbReference>
<comment type="caution">
    <text evidence="7">The sequence shown here is derived from an EMBL/GenBank/DDBJ whole genome shotgun (WGS) entry which is preliminary data.</text>
</comment>
<evidence type="ECO:0000259" key="6">
    <source>
        <dbReference type="Pfam" id="PF00884"/>
    </source>
</evidence>
<evidence type="ECO:0000256" key="2">
    <source>
        <dbReference type="ARBA" id="ARBA00022475"/>
    </source>
</evidence>
<evidence type="ECO:0000256" key="3">
    <source>
        <dbReference type="ARBA" id="ARBA00022692"/>
    </source>
</evidence>
<evidence type="ECO:0000256" key="5">
    <source>
        <dbReference type="ARBA" id="ARBA00023136"/>
    </source>
</evidence>
<comment type="subcellular location">
    <subcellularLocation>
        <location evidence="1">Cell membrane</location>
        <topology evidence="1">Multi-pass membrane protein</topology>
    </subcellularLocation>
</comment>
<keyword evidence="4" id="KW-1133">Transmembrane helix</keyword>
<keyword evidence="2" id="KW-1003">Cell membrane</keyword>
<accession>A0A916UUM3</accession>
<dbReference type="GO" id="GO:0005886">
    <property type="term" value="C:plasma membrane"/>
    <property type="evidence" value="ECO:0007669"/>
    <property type="project" value="UniProtKB-SubCell"/>
</dbReference>
<evidence type="ECO:0000256" key="1">
    <source>
        <dbReference type="ARBA" id="ARBA00004651"/>
    </source>
</evidence>
<dbReference type="PANTHER" id="PTHR47371:SF3">
    <property type="entry name" value="PHOSPHOGLYCEROL TRANSFERASE I"/>
    <property type="match status" value="1"/>
</dbReference>
<proteinExistence type="predicted"/>
<dbReference type="AlphaFoldDB" id="A0A916UUM3"/>
<keyword evidence="8" id="KW-1185">Reference proteome</keyword>
<dbReference type="CDD" id="cd16015">
    <property type="entry name" value="LTA_synthase"/>
    <property type="match status" value="1"/>
</dbReference>
<dbReference type="Pfam" id="PF00884">
    <property type="entry name" value="Sulfatase"/>
    <property type="match status" value="1"/>
</dbReference>
<gene>
    <name evidence="7" type="ORF">GCM10011396_38540</name>
</gene>
<reference evidence="7" key="2">
    <citation type="submission" date="2020-09" db="EMBL/GenBank/DDBJ databases">
        <authorList>
            <person name="Sun Q."/>
            <person name="Zhou Y."/>
        </authorList>
    </citation>
    <scope>NUCLEOTIDE SEQUENCE</scope>
    <source>
        <strain evidence="7">CGMCC 1.10998</strain>
    </source>
</reference>
<dbReference type="InterPro" id="IPR050448">
    <property type="entry name" value="OpgB/LTA_synthase_biosynth"/>
</dbReference>
<feature type="domain" description="Sulfatase N-terminal" evidence="6">
    <location>
        <begin position="43"/>
        <end position="276"/>
    </location>
</feature>
<dbReference type="Proteomes" id="UP000637423">
    <property type="component" value="Unassembled WGS sequence"/>
</dbReference>
<organism evidence="7 8">
    <name type="scientific">Undibacterium terreum</name>
    <dbReference type="NCBI Taxonomy" id="1224302"/>
    <lineage>
        <taxon>Bacteria</taxon>
        <taxon>Pseudomonadati</taxon>
        <taxon>Pseudomonadota</taxon>
        <taxon>Betaproteobacteria</taxon>
        <taxon>Burkholderiales</taxon>
        <taxon>Oxalobacteraceae</taxon>
        <taxon>Undibacterium</taxon>
    </lineage>
</organism>
<evidence type="ECO:0000256" key="4">
    <source>
        <dbReference type="ARBA" id="ARBA00022989"/>
    </source>
</evidence>
<dbReference type="SUPFAM" id="SSF53649">
    <property type="entry name" value="Alkaline phosphatase-like"/>
    <property type="match status" value="1"/>
</dbReference>
<reference evidence="7" key="1">
    <citation type="journal article" date="2014" name="Int. J. Syst. Evol. Microbiol.">
        <title>Complete genome sequence of Corynebacterium casei LMG S-19264T (=DSM 44701T), isolated from a smear-ripened cheese.</title>
        <authorList>
            <consortium name="US DOE Joint Genome Institute (JGI-PGF)"/>
            <person name="Walter F."/>
            <person name="Albersmeier A."/>
            <person name="Kalinowski J."/>
            <person name="Ruckert C."/>
        </authorList>
    </citation>
    <scope>NUCLEOTIDE SEQUENCE</scope>
    <source>
        <strain evidence="7">CGMCC 1.10998</strain>
    </source>
</reference>
<keyword evidence="5" id="KW-0472">Membrane</keyword>
<dbReference type="InterPro" id="IPR000917">
    <property type="entry name" value="Sulfatase_N"/>
</dbReference>
<dbReference type="InterPro" id="IPR017850">
    <property type="entry name" value="Alkaline_phosphatase_core_sf"/>
</dbReference>
<evidence type="ECO:0000313" key="8">
    <source>
        <dbReference type="Proteomes" id="UP000637423"/>
    </source>
</evidence>
<sequence length="422" mass="47385">MLAMNVHLMNTHVPSDYAGNSQKLFSRKINYSDAPTEPVAELPDIVILLSESFFNLNHFSSLHFNVAPTPSFDREEARYGASVITPAFGGGTANVEFEILTGLRTALLPNGSIPYMQYIDKEVPTSLPNYLKTLGYETVAIHPFDGSFWKRDQVYPLIGIDRFIDKSNFENAPTRGPFVKDSALAQKILEELDSASKKPKFIFAASMENHGNYVDPNRYDTRLIHSLNAPTQEMQTVLDNYAEGMHDADQSFAALTNAVRHRSRPTLFVFFGDHLSIPLYMMEDAGLVSSDYFDLLTSKDRRTIHTVQAALISNLDSIRWPDRRFQMNNMAPEILRAAGIPMSPYWHLINAASSEFPVHIYGYLEDASGRVIPSSDVTQSSYMHTMRLLTYDLLFGDQHLVKHLNGDSQPIYAKTAAVASKD</sequence>
<name>A0A916UUM3_9BURK</name>
<dbReference type="PANTHER" id="PTHR47371">
    <property type="entry name" value="LIPOTEICHOIC ACID SYNTHASE"/>
    <property type="match status" value="1"/>
</dbReference>
<evidence type="ECO:0000313" key="7">
    <source>
        <dbReference type="EMBL" id="GGC87568.1"/>
    </source>
</evidence>
<protein>
    <recommendedName>
        <fullName evidence="6">Sulfatase N-terminal domain-containing protein</fullName>
    </recommendedName>
</protein>
<dbReference type="EMBL" id="BMED01000004">
    <property type="protein sequence ID" value="GGC87568.1"/>
    <property type="molecule type" value="Genomic_DNA"/>
</dbReference>
<keyword evidence="3" id="KW-0812">Transmembrane</keyword>